<protein>
    <submittedName>
        <fullName evidence="2">Uncharacterized protein</fullName>
    </submittedName>
</protein>
<sequence length="387" mass="45433">MVTKKIVCCILAFTGVFVVFAQKKKETNYLIYHDWINNAESFYFLESNYDSAAYYYKKAFSNFDFVFVKDCIIAAELAAANKKKEDFLFFTTRGFERGWRLEDMTKLAYTGGSRFVPVNVFNSLLTDKSLHDYLAKEYPLRRKKYLASIEVSLREKLVDMFMEDELNKNVHMKQGEKFEDRYMKHAKVVQKNNLRLDSIVKKVGFPGEKLTGIENDHLMEELGCKGKDPLWQYDHYYYKYADSLNIDRKMFSLDEDEYTCKILYVLLIHASCSYWKYQSVFPKNIATGNIHPRDVAFLLDFMINDGPAAVRRKHTAIKKYLGCSIDTNAKRNYTSGLDVVDAPEEVFYDVNQYRKKWHIVPIEVDIAKRKYELEAGVQLFFGFFNHL</sequence>
<dbReference type="EMBL" id="QKTW01000009">
    <property type="protein sequence ID" value="PZF73828.1"/>
    <property type="molecule type" value="Genomic_DNA"/>
</dbReference>
<accession>A0A2W2B1F5</accession>
<dbReference type="OrthoDB" id="1490993at2"/>
<gene>
    <name evidence="2" type="ORF">DN068_05655</name>
</gene>
<dbReference type="RefSeq" id="WP_110997925.1">
    <property type="nucleotide sequence ID" value="NZ_QKTW01000009.1"/>
</dbReference>
<proteinExistence type="predicted"/>
<feature type="signal peptide" evidence="1">
    <location>
        <begin position="1"/>
        <end position="21"/>
    </location>
</feature>
<evidence type="ECO:0000313" key="3">
    <source>
        <dbReference type="Proteomes" id="UP000248745"/>
    </source>
</evidence>
<reference evidence="2 3" key="1">
    <citation type="submission" date="2018-06" db="EMBL/GenBank/DDBJ databases">
        <title>Mucibacter soli gen. nov., sp. nov., a new member of the family Chitinophagaceae producing mucin.</title>
        <authorList>
            <person name="Kim M.-K."/>
            <person name="Park S."/>
            <person name="Kim T.-S."/>
            <person name="Joung Y."/>
            <person name="Han J.-H."/>
            <person name="Kim S.B."/>
        </authorList>
    </citation>
    <scope>NUCLEOTIDE SEQUENCE [LARGE SCALE GENOMIC DNA]</scope>
    <source>
        <strain evidence="2 3">R1-15</strain>
    </source>
</reference>
<name>A0A2W2B1F5_9BACT</name>
<organism evidence="2 3">
    <name type="scientific">Taibaiella soli</name>
    <dbReference type="NCBI Taxonomy" id="1649169"/>
    <lineage>
        <taxon>Bacteria</taxon>
        <taxon>Pseudomonadati</taxon>
        <taxon>Bacteroidota</taxon>
        <taxon>Chitinophagia</taxon>
        <taxon>Chitinophagales</taxon>
        <taxon>Chitinophagaceae</taxon>
        <taxon>Taibaiella</taxon>
    </lineage>
</organism>
<feature type="chain" id="PRO_5016147503" evidence="1">
    <location>
        <begin position="22"/>
        <end position="387"/>
    </location>
</feature>
<keyword evidence="1" id="KW-0732">Signal</keyword>
<evidence type="ECO:0000256" key="1">
    <source>
        <dbReference type="SAM" id="SignalP"/>
    </source>
</evidence>
<comment type="caution">
    <text evidence="2">The sequence shown here is derived from an EMBL/GenBank/DDBJ whole genome shotgun (WGS) entry which is preliminary data.</text>
</comment>
<dbReference type="AlphaFoldDB" id="A0A2W2B1F5"/>
<evidence type="ECO:0000313" key="2">
    <source>
        <dbReference type="EMBL" id="PZF73828.1"/>
    </source>
</evidence>
<keyword evidence="3" id="KW-1185">Reference proteome</keyword>
<dbReference type="Proteomes" id="UP000248745">
    <property type="component" value="Unassembled WGS sequence"/>
</dbReference>